<accession>A0AAV8VVY9</accession>
<gene>
    <name evidence="1" type="ORF">NQ315_014092</name>
</gene>
<keyword evidence="2" id="KW-1185">Reference proteome</keyword>
<evidence type="ECO:0000313" key="2">
    <source>
        <dbReference type="Proteomes" id="UP001159042"/>
    </source>
</evidence>
<organism evidence="1 2">
    <name type="scientific">Exocentrus adspersus</name>
    <dbReference type="NCBI Taxonomy" id="1586481"/>
    <lineage>
        <taxon>Eukaryota</taxon>
        <taxon>Metazoa</taxon>
        <taxon>Ecdysozoa</taxon>
        <taxon>Arthropoda</taxon>
        <taxon>Hexapoda</taxon>
        <taxon>Insecta</taxon>
        <taxon>Pterygota</taxon>
        <taxon>Neoptera</taxon>
        <taxon>Endopterygota</taxon>
        <taxon>Coleoptera</taxon>
        <taxon>Polyphaga</taxon>
        <taxon>Cucujiformia</taxon>
        <taxon>Chrysomeloidea</taxon>
        <taxon>Cerambycidae</taxon>
        <taxon>Lamiinae</taxon>
        <taxon>Acanthocinini</taxon>
        <taxon>Exocentrus</taxon>
    </lineage>
</organism>
<dbReference type="AlphaFoldDB" id="A0AAV8VVY9"/>
<proteinExistence type="predicted"/>
<dbReference type="EMBL" id="JANEYG010000027">
    <property type="protein sequence ID" value="KAJ8918222.1"/>
    <property type="molecule type" value="Genomic_DNA"/>
</dbReference>
<evidence type="ECO:0000313" key="1">
    <source>
        <dbReference type="EMBL" id="KAJ8918222.1"/>
    </source>
</evidence>
<name>A0AAV8VVY9_9CUCU</name>
<sequence>MHWDQATIIAKEQGWKKRKLKEAVFMAITPNCISTPSLQIKDLWMLIIREDLKRSAGSTPDRIRAADDNCACACSVYKSITPATAISASQRVVGDGL</sequence>
<dbReference type="Proteomes" id="UP001159042">
    <property type="component" value="Unassembled WGS sequence"/>
</dbReference>
<comment type="caution">
    <text evidence="1">The sequence shown here is derived from an EMBL/GenBank/DDBJ whole genome shotgun (WGS) entry which is preliminary data.</text>
</comment>
<protein>
    <submittedName>
        <fullName evidence="1">Uncharacterized protein</fullName>
    </submittedName>
</protein>
<reference evidence="1 2" key="1">
    <citation type="journal article" date="2023" name="Insect Mol. Biol.">
        <title>Genome sequencing provides insights into the evolution of gene families encoding plant cell wall-degrading enzymes in longhorned beetles.</title>
        <authorList>
            <person name="Shin N.R."/>
            <person name="Okamura Y."/>
            <person name="Kirsch R."/>
            <person name="Pauchet Y."/>
        </authorList>
    </citation>
    <scope>NUCLEOTIDE SEQUENCE [LARGE SCALE GENOMIC DNA]</scope>
    <source>
        <strain evidence="1">EAD_L_NR</strain>
    </source>
</reference>